<dbReference type="PANTHER" id="PTHR22849">
    <property type="entry name" value="WDSAM1 PROTEIN"/>
    <property type="match status" value="1"/>
</dbReference>
<dbReference type="AlphaFoldDB" id="A0AAV8SP51"/>
<dbReference type="InterPro" id="IPR045210">
    <property type="entry name" value="RING-Ubox_PUB"/>
</dbReference>
<evidence type="ECO:0000256" key="2">
    <source>
        <dbReference type="ARBA" id="ARBA00004906"/>
    </source>
</evidence>
<reference evidence="7 8" key="1">
    <citation type="submission" date="2021-09" db="EMBL/GenBank/DDBJ databases">
        <title>Genomic insights and catalytic innovation underlie evolution of tropane alkaloids biosynthesis.</title>
        <authorList>
            <person name="Wang Y.-J."/>
            <person name="Tian T."/>
            <person name="Huang J.-P."/>
            <person name="Huang S.-X."/>
        </authorList>
    </citation>
    <scope>NUCLEOTIDE SEQUENCE [LARGE SCALE GENOMIC DNA]</scope>
    <source>
        <strain evidence="7">KIB-2018</strain>
        <tissue evidence="7">Leaf</tissue>
    </source>
</reference>
<evidence type="ECO:0000259" key="6">
    <source>
        <dbReference type="PROSITE" id="PS51698"/>
    </source>
</evidence>
<dbReference type="InterPro" id="IPR003613">
    <property type="entry name" value="Ubox_domain"/>
</dbReference>
<proteinExistence type="predicted"/>
<name>A0AAV8SP51_9ROSI</name>
<dbReference type="InterPro" id="IPR058678">
    <property type="entry name" value="ARM_PUB"/>
</dbReference>
<comment type="caution">
    <text evidence="7">The sequence shown here is derived from an EMBL/GenBank/DDBJ whole genome shotgun (WGS) entry which is preliminary data.</text>
</comment>
<evidence type="ECO:0000313" key="8">
    <source>
        <dbReference type="Proteomes" id="UP001159364"/>
    </source>
</evidence>
<dbReference type="Gene3D" id="3.30.40.10">
    <property type="entry name" value="Zinc/RING finger domain, C3HC4 (zinc finger)"/>
    <property type="match status" value="1"/>
</dbReference>
<dbReference type="InterPro" id="IPR045185">
    <property type="entry name" value="PUB22/23/24-like"/>
</dbReference>
<dbReference type="SUPFAM" id="SSF48371">
    <property type="entry name" value="ARM repeat"/>
    <property type="match status" value="1"/>
</dbReference>
<feature type="domain" description="U-box" evidence="6">
    <location>
        <begin position="31"/>
        <end position="105"/>
    </location>
</feature>
<evidence type="ECO:0000256" key="3">
    <source>
        <dbReference type="ARBA" id="ARBA00022679"/>
    </source>
</evidence>
<sequence length="442" mass="49808">MVFGWRKKRPAFVNKSWKKQQGGENFRIEVIIPNHFLCPISLTLMKDPVTLSSGITYDRESIETWFEAGNITCPVTNQVLKSFDQIPNHSLRKMIQEWCVENRGYGVERIPTPRVPVSPYQVSEVTLNIAASTKRLDQFGCLELVRRINEWGSQSERNRRCLMGNGMKAVLAEAFHAFSADSFERNVILLEEILSAISWMFPLDTEAQTHLASKVSLECMVWFLKAKDTSAKQNSILTLKELVSSNQQYVESLASIKGLSELLFEFIEKPICTPITKASLLLVFNLLSSDSSGELIKPRLINLGLFPLLLKLIVESEKSTCERALGVLDRLCECEEGREEAYNNALTIPVLVKKILRVSGLASAYSVSAIWKLSKLSTKHQETVLVDIVQVGAFQKLVLLLQLGCGDETKEKATEILKLINPYRAGLECIESVDFKNLKRSF</sequence>
<evidence type="ECO:0000313" key="7">
    <source>
        <dbReference type="EMBL" id="KAJ8753738.1"/>
    </source>
</evidence>
<dbReference type="InterPro" id="IPR013083">
    <property type="entry name" value="Znf_RING/FYVE/PHD"/>
</dbReference>
<dbReference type="InterPro" id="IPR011989">
    <property type="entry name" value="ARM-like"/>
</dbReference>
<dbReference type="PANTHER" id="PTHR22849:SF119">
    <property type="entry name" value="U-BOX DOMAIN-CONTAINING PROTEIN"/>
    <property type="match status" value="1"/>
</dbReference>
<keyword evidence="4 5" id="KW-0833">Ubl conjugation pathway</keyword>
<dbReference type="EMBL" id="JAIWQS010000010">
    <property type="protein sequence ID" value="KAJ8753738.1"/>
    <property type="molecule type" value="Genomic_DNA"/>
</dbReference>
<dbReference type="CDD" id="cd16664">
    <property type="entry name" value="RING-Ubox_PUB"/>
    <property type="match status" value="1"/>
</dbReference>
<evidence type="ECO:0000256" key="4">
    <source>
        <dbReference type="ARBA" id="ARBA00022786"/>
    </source>
</evidence>
<dbReference type="Pfam" id="PF25598">
    <property type="entry name" value="ARM_PUB"/>
    <property type="match status" value="1"/>
</dbReference>
<dbReference type="GO" id="GO:0061630">
    <property type="term" value="F:ubiquitin protein ligase activity"/>
    <property type="evidence" value="ECO:0007669"/>
    <property type="project" value="UniProtKB-UniRule"/>
</dbReference>
<comment type="catalytic activity">
    <reaction evidence="1 5">
        <text>S-ubiquitinyl-[E2 ubiquitin-conjugating enzyme]-L-cysteine + [acceptor protein]-L-lysine = [E2 ubiquitin-conjugating enzyme]-L-cysteine + N(6)-ubiquitinyl-[acceptor protein]-L-lysine.</text>
        <dbReference type="EC" id="2.3.2.27"/>
    </reaction>
</comment>
<accession>A0AAV8SP51</accession>
<keyword evidence="8" id="KW-1185">Reference proteome</keyword>
<dbReference type="SMART" id="SM00504">
    <property type="entry name" value="Ubox"/>
    <property type="match status" value="1"/>
</dbReference>
<comment type="function">
    <text evidence="5">Functions as an E3 ubiquitin ligase.</text>
</comment>
<dbReference type="EC" id="2.3.2.27" evidence="5"/>
<protein>
    <recommendedName>
        <fullName evidence="5 6">U-box domain-containing protein</fullName>
        <ecNumber evidence="5">2.3.2.27</ecNumber>
    </recommendedName>
    <alternativeName>
        <fullName evidence="5">RING-type E3 ubiquitin transferase PUB</fullName>
    </alternativeName>
</protein>
<dbReference type="Proteomes" id="UP001159364">
    <property type="component" value="Linkage Group LG10"/>
</dbReference>
<dbReference type="Pfam" id="PF04564">
    <property type="entry name" value="U-box"/>
    <property type="match status" value="1"/>
</dbReference>
<comment type="pathway">
    <text evidence="2 5">Protein modification; protein ubiquitination.</text>
</comment>
<dbReference type="InterPro" id="IPR016024">
    <property type="entry name" value="ARM-type_fold"/>
</dbReference>
<evidence type="ECO:0000256" key="1">
    <source>
        <dbReference type="ARBA" id="ARBA00000900"/>
    </source>
</evidence>
<gene>
    <name evidence="7" type="ORF">K2173_026414</name>
</gene>
<dbReference type="FunFam" id="3.30.40.10:FF:000442">
    <property type="entry name" value="RING-type E3 ubiquitin transferase"/>
    <property type="match status" value="1"/>
</dbReference>
<keyword evidence="3 5" id="KW-0808">Transferase</keyword>
<dbReference type="GO" id="GO:0016567">
    <property type="term" value="P:protein ubiquitination"/>
    <property type="evidence" value="ECO:0007669"/>
    <property type="project" value="UniProtKB-UniRule"/>
</dbReference>
<evidence type="ECO:0000256" key="5">
    <source>
        <dbReference type="RuleBase" id="RU369093"/>
    </source>
</evidence>
<dbReference type="Gene3D" id="1.25.10.10">
    <property type="entry name" value="Leucine-rich Repeat Variant"/>
    <property type="match status" value="1"/>
</dbReference>
<dbReference type="PROSITE" id="PS51698">
    <property type="entry name" value="U_BOX"/>
    <property type="match status" value="1"/>
</dbReference>
<organism evidence="7 8">
    <name type="scientific">Erythroxylum novogranatense</name>
    <dbReference type="NCBI Taxonomy" id="1862640"/>
    <lineage>
        <taxon>Eukaryota</taxon>
        <taxon>Viridiplantae</taxon>
        <taxon>Streptophyta</taxon>
        <taxon>Embryophyta</taxon>
        <taxon>Tracheophyta</taxon>
        <taxon>Spermatophyta</taxon>
        <taxon>Magnoliopsida</taxon>
        <taxon>eudicotyledons</taxon>
        <taxon>Gunneridae</taxon>
        <taxon>Pentapetalae</taxon>
        <taxon>rosids</taxon>
        <taxon>fabids</taxon>
        <taxon>Malpighiales</taxon>
        <taxon>Erythroxylaceae</taxon>
        <taxon>Erythroxylum</taxon>
    </lineage>
</organism>
<dbReference type="SUPFAM" id="SSF57850">
    <property type="entry name" value="RING/U-box"/>
    <property type="match status" value="1"/>
</dbReference>